<dbReference type="SUPFAM" id="SSF53756">
    <property type="entry name" value="UDP-Glycosyltransferase/glycogen phosphorylase"/>
    <property type="match status" value="1"/>
</dbReference>
<dbReference type="EMBL" id="LVXG01000036">
    <property type="protein sequence ID" value="OQP44198.1"/>
    <property type="molecule type" value="Genomic_DNA"/>
</dbReference>
<comment type="caution">
    <text evidence="2">The sequence shown here is derived from an EMBL/GenBank/DDBJ whole genome shotgun (WGS) entry which is preliminary data.</text>
</comment>
<dbReference type="PANTHER" id="PTHR12526:SF572">
    <property type="entry name" value="BLL5144 PROTEIN"/>
    <property type="match status" value="1"/>
</dbReference>
<organism evidence="2 3">
    <name type="scientific">Niastella yeongjuensis</name>
    <dbReference type="NCBI Taxonomy" id="354355"/>
    <lineage>
        <taxon>Bacteria</taxon>
        <taxon>Pseudomonadati</taxon>
        <taxon>Bacteroidota</taxon>
        <taxon>Chitinophagia</taxon>
        <taxon>Chitinophagales</taxon>
        <taxon>Chitinophagaceae</taxon>
        <taxon>Niastella</taxon>
    </lineage>
</organism>
<dbReference type="RefSeq" id="WP_081202996.1">
    <property type="nucleotide sequence ID" value="NZ_FOCZ01000009.1"/>
</dbReference>
<dbReference type="Gene3D" id="3.40.50.2000">
    <property type="entry name" value="Glycogen Phosphorylase B"/>
    <property type="match status" value="2"/>
</dbReference>
<protein>
    <submittedName>
        <fullName evidence="2">Glycosyl transferase</fullName>
    </submittedName>
</protein>
<reference evidence="3" key="1">
    <citation type="submission" date="2016-04" db="EMBL/GenBank/DDBJ databases">
        <authorList>
            <person name="Chen L."/>
            <person name="Zhuang W."/>
            <person name="Wang G."/>
        </authorList>
    </citation>
    <scope>NUCLEOTIDE SEQUENCE [LARGE SCALE GENOMIC DNA]</scope>
    <source>
        <strain evidence="3">17621</strain>
    </source>
</reference>
<dbReference type="STRING" id="354355.SAMN05660816_04818"/>
<gene>
    <name evidence="2" type="ORF">A4H97_33450</name>
</gene>
<dbReference type="Proteomes" id="UP000192610">
    <property type="component" value="Unassembled WGS sequence"/>
</dbReference>
<dbReference type="PANTHER" id="PTHR12526">
    <property type="entry name" value="GLYCOSYLTRANSFERASE"/>
    <property type="match status" value="1"/>
</dbReference>
<evidence type="ECO:0000313" key="3">
    <source>
        <dbReference type="Proteomes" id="UP000192610"/>
    </source>
</evidence>
<accession>A0A1V9EDK6</accession>
<keyword evidence="3" id="KW-1185">Reference proteome</keyword>
<dbReference type="GO" id="GO:0016757">
    <property type="term" value="F:glycosyltransferase activity"/>
    <property type="evidence" value="ECO:0007669"/>
    <property type="project" value="InterPro"/>
</dbReference>
<feature type="domain" description="Glycosyl transferase family 1" evidence="1">
    <location>
        <begin position="199"/>
        <end position="359"/>
    </location>
</feature>
<proteinExistence type="predicted"/>
<dbReference type="Pfam" id="PF00534">
    <property type="entry name" value="Glycos_transf_1"/>
    <property type="match status" value="1"/>
</dbReference>
<keyword evidence="2" id="KW-0808">Transferase</keyword>
<evidence type="ECO:0000259" key="1">
    <source>
        <dbReference type="Pfam" id="PF00534"/>
    </source>
</evidence>
<dbReference type="OrthoDB" id="9765330at2"/>
<name>A0A1V9EDK6_9BACT</name>
<sequence>MTISHSRSKILFISTFPPVKCGIASFTQDLTASIAPGLNEDFSISICALDKKDTGHPYPLPVSMVMDSYNLTSCIETANKINKDPHIELVCIEHEFGLYGGNLGEFLLGFLALLEKPFIVRFHTVLPAPGEQRLKLVQKITLLADKIIVMTSNSARLLTADYQLDPRKIIIIPHGTPSNSKIGASDLKLKYDLIHNQVLTTFGLLSPNKGIEKGILAMKEISEKIPQAIYIVLGLTHPNLLQQEGEQYRNYLQQLIDDNNLQNNVRLVNEYVATPILMEYLALTDIYLFTSKDPDQAVSGTFIYAMSAGCPIISNSFALAKEMLDEHTGIIIEPGQEHALAENAIYLLQNKTVRIQMGHHASLKTKDTAWKKVAANHLELFDKILQKPVVKTELTDVLISRF</sequence>
<dbReference type="InterPro" id="IPR001296">
    <property type="entry name" value="Glyco_trans_1"/>
</dbReference>
<dbReference type="AlphaFoldDB" id="A0A1V9EDK6"/>
<evidence type="ECO:0000313" key="2">
    <source>
        <dbReference type="EMBL" id="OQP44198.1"/>
    </source>
</evidence>